<evidence type="ECO:0000313" key="2">
    <source>
        <dbReference type="Proteomes" id="UP001592528"/>
    </source>
</evidence>
<reference evidence="1 2" key="1">
    <citation type="submission" date="2024-09" db="EMBL/GenBank/DDBJ databases">
        <authorList>
            <person name="Lee S.D."/>
        </authorList>
    </citation>
    <scope>NUCLEOTIDE SEQUENCE [LARGE SCALE GENOMIC DNA]</scope>
    <source>
        <strain evidence="1 2">N1-5</strain>
    </source>
</reference>
<organism evidence="1 2">
    <name type="scientific">Streptacidiphilus cavernicola</name>
    <dbReference type="NCBI Taxonomy" id="3342716"/>
    <lineage>
        <taxon>Bacteria</taxon>
        <taxon>Bacillati</taxon>
        <taxon>Actinomycetota</taxon>
        <taxon>Actinomycetes</taxon>
        <taxon>Kitasatosporales</taxon>
        <taxon>Streptomycetaceae</taxon>
        <taxon>Streptacidiphilus</taxon>
    </lineage>
</organism>
<keyword evidence="2" id="KW-1185">Reference proteome</keyword>
<dbReference type="RefSeq" id="WP_380523199.1">
    <property type="nucleotide sequence ID" value="NZ_JBHEZZ010000012.1"/>
</dbReference>
<name>A0ABV6UR63_9ACTN</name>
<gene>
    <name evidence="1" type="ORF">ACEZDJ_21810</name>
</gene>
<sequence>MGKGRYGDSVSSGLVDHSFAGATSRRHVDLLRVSSALCPAVSLRAMRRPSGPAR</sequence>
<dbReference type="InterPro" id="IPR049979">
    <property type="entry name" value="Cys_resp_CS_actino"/>
</dbReference>
<accession>A0ABV6UR63</accession>
<protein>
    <submittedName>
        <fullName evidence="1">Leader peptide</fullName>
    </submittedName>
</protein>
<dbReference type="EMBL" id="JBHEZZ010000012">
    <property type="protein sequence ID" value="MFC1403933.1"/>
    <property type="molecule type" value="Genomic_DNA"/>
</dbReference>
<comment type="caution">
    <text evidence="1">The sequence shown here is derived from an EMBL/GenBank/DDBJ whole genome shotgun (WGS) entry which is preliminary data.</text>
</comment>
<proteinExistence type="predicted"/>
<dbReference type="NCBIfam" id="NF042934">
    <property type="entry name" value="cis_reg_atten"/>
    <property type="match status" value="1"/>
</dbReference>
<evidence type="ECO:0000313" key="1">
    <source>
        <dbReference type="EMBL" id="MFC1403933.1"/>
    </source>
</evidence>
<dbReference type="Proteomes" id="UP001592528">
    <property type="component" value="Unassembled WGS sequence"/>
</dbReference>